<comment type="subunit">
    <text evidence="6">Homotetramer.</text>
</comment>
<sequence length="628" mass="70457">MEFNTNLLVQSPKVKYTDNYIYSNFVYEDALVVKNEDQIVVKPNSTALTIRTDRRVPKFGVMLIGWGGNNGSTFTAAVLANRHQLSWNTKNGKLNSNWYGSITQASTVRLGIDKSGNDHYLPLSSLLPMVHPDDIVIDGWDISSLNLYDSMVRAKVIEYELQQKLKKEMSAMKPRPAIYDPDFIAANQSDRATNLIRGTRYEQYLQVRADIRDFRERNKLDSIIVLWTANTERFCEIRPGVHDTSAGLEKALRDNEPEISPSTIFALASVDEGGILLHYFTQKKSAAEAHRILADNALSDTTCKDWFRRFKNNDFQLEDKECFGAPKKFEDEKLEELLDQDRCQTLTEFGKTLQCTYINGSPQNTIVPGVVERAEKHGVFVAGDDFKSGQTKLKSVLVDFLVSAGLKPVSIVSYNHLGNNDGKNLSAPKQFRSKEITKSNVVDDVVESNPLLYAPGEKPDHVVVIKYVPYVGDSKRAMDEYTSEILMHGTNTIVVHNTCEDSLLAVPLMLDLVILGELLTRISFKPAALEEQVPVEGKEEDWCSMHAVLSPLAYLLKAPLVPPRTPVVNALFKQRACIENILRACLSLPPNNHMQLEHKVPFLMTSAVGEAPPAKRTRHQHSQANGDH</sequence>
<proteinExistence type="inferred from homology"/>
<evidence type="ECO:0000256" key="16">
    <source>
        <dbReference type="ARBA" id="ARBA00025559"/>
    </source>
</evidence>
<keyword evidence="15" id="KW-1208">Phospholipid metabolism</keyword>
<keyword evidence="8" id="KW-0963">Cytoplasm</keyword>
<evidence type="ECO:0000259" key="19">
    <source>
        <dbReference type="Pfam" id="PF17906"/>
    </source>
</evidence>
<evidence type="ECO:0000256" key="17">
    <source>
        <dbReference type="ARBA" id="ARBA00070063"/>
    </source>
</evidence>
<evidence type="ECO:0000256" key="1">
    <source>
        <dbReference type="ARBA" id="ARBA00000113"/>
    </source>
</evidence>
<evidence type="ECO:0000256" key="13">
    <source>
        <dbReference type="ARBA" id="ARBA00023209"/>
    </source>
</evidence>
<dbReference type="InterPro" id="IPR036291">
    <property type="entry name" value="NAD(P)-bd_dom_sf"/>
</dbReference>
<dbReference type="InterPro" id="IPR013021">
    <property type="entry name" value="Myo-inos-1-P_Synthase_GAPDH"/>
</dbReference>
<evidence type="ECO:0000256" key="9">
    <source>
        <dbReference type="ARBA" id="ARBA00022516"/>
    </source>
</evidence>
<reference evidence="20 21" key="1">
    <citation type="journal article" date="2019" name="Commun. Biol.">
        <title>The bagworm genome reveals a unique fibroin gene that provides high tensile strength.</title>
        <authorList>
            <person name="Kono N."/>
            <person name="Nakamura H."/>
            <person name="Ohtoshi R."/>
            <person name="Tomita M."/>
            <person name="Numata K."/>
            <person name="Arakawa K."/>
        </authorList>
    </citation>
    <scope>NUCLEOTIDE SEQUENCE [LARGE SCALE GENOMIC DNA]</scope>
</reference>
<comment type="cofactor">
    <cofactor evidence="2">
        <name>NAD(+)</name>
        <dbReference type="ChEBI" id="CHEBI:57540"/>
    </cofactor>
</comment>
<keyword evidence="10" id="KW-0398">Inositol biosynthesis</keyword>
<evidence type="ECO:0000259" key="18">
    <source>
        <dbReference type="Pfam" id="PF01658"/>
    </source>
</evidence>
<dbReference type="Gene3D" id="3.30.360.10">
    <property type="entry name" value="Dihydrodipicolinate Reductase, domain 2"/>
    <property type="match status" value="1"/>
</dbReference>
<dbReference type="STRING" id="151549.A0A4C1T7I0"/>
<dbReference type="InterPro" id="IPR002587">
    <property type="entry name" value="Myo-inos-1-P_Synthase"/>
</dbReference>
<evidence type="ECO:0000256" key="10">
    <source>
        <dbReference type="ARBA" id="ARBA00022550"/>
    </source>
</evidence>
<comment type="similarity">
    <text evidence="5">Belongs to the myo-inositol 1-phosphate synthase family.</text>
</comment>
<comment type="catalytic activity">
    <reaction evidence="1">
        <text>D-glucose 6-phosphate = 1D-myo-inositol 3-phosphate</text>
        <dbReference type="Rhea" id="RHEA:10716"/>
        <dbReference type="ChEBI" id="CHEBI:58401"/>
        <dbReference type="ChEBI" id="CHEBI:61548"/>
        <dbReference type="EC" id="5.5.1.4"/>
    </reaction>
</comment>
<dbReference type="FunFam" id="3.40.50.720:FF:000069">
    <property type="entry name" value="Inositol-3-phosphate synthase 1"/>
    <property type="match status" value="1"/>
</dbReference>
<evidence type="ECO:0000256" key="6">
    <source>
        <dbReference type="ARBA" id="ARBA00011881"/>
    </source>
</evidence>
<dbReference type="Gene3D" id="3.40.50.720">
    <property type="entry name" value="NAD(P)-binding Rossmann-like Domain"/>
    <property type="match status" value="3"/>
</dbReference>
<dbReference type="GO" id="GO:0008654">
    <property type="term" value="P:phospholipid biosynthetic process"/>
    <property type="evidence" value="ECO:0007669"/>
    <property type="project" value="UniProtKB-KW"/>
</dbReference>
<dbReference type="GO" id="GO:0005737">
    <property type="term" value="C:cytoplasm"/>
    <property type="evidence" value="ECO:0007669"/>
    <property type="project" value="UniProtKB-SubCell"/>
</dbReference>
<dbReference type="SUPFAM" id="SSF51735">
    <property type="entry name" value="NAD(P)-binding Rossmann-fold domains"/>
    <property type="match status" value="2"/>
</dbReference>
<dbReference type="Pfam" id="PF17906">
    <property type="entry name" value="HTH_48"/>
    <property type="match status" value="1"/>
</dbReference>
<dbReference type="Pfam" id="PF07994">
    <property type="entry name" value="NAD_binding_5"/>
    <property type="match status" value="2"/>
</dbReference>
<dbReference type="PIRSF" id="PIRSF015578">
    <property type="entry name" value="Myoinos-ppht_syn"/>
    <property type="match status" value="1"/>
</dbReference>
<dbReference type="Pfam" id="PF01658">
    <property type="entry name" value="Inos-1-P_synth"/>
    <property type="match status" value="1"/>
</dbReference>
<evidence type="ECO:0000256" key="3">
    <source>
        <dbReference type="ARBA" id="ARBA00004496"/>
    </source>
</evidence>
<comment type="function">
    <text evidence="16">Key enzyme in myo-inositol biosynthesis pathway that catalyzes the conversion of glucose 6-phosphate to 1-myo-inositol 1-phosphate in a NAD-dependent manner. Rate-limiting enzyme in the synthesis of all inositol-containing compounds.</text>
</comment>
<dbReference type="GO" id="GO:0004512">
    <property type="term" value="F:inositol-3-phosphate synthase activity"/>
    <property type="evidence" value="ECO:0007669"/>
    <property type="project" value="UniProtKB-EC"/>
</dbReference>
<dbReference type="UniPathway" id="UPA00823">
    <property type="reaction ID" value="UER00787"/>
</dbReference>
<evidence type="ECO:0000256" key="14">
    <source>
        <dbReference type="ARBA" id="ARBA00023235"/>
    </source>
</evidence>
<feature type="domain" description="Myo-inositol-1-phosphate synthase GAPDH-like" evidence="18">
    <location>
        <begin position="389"/>
        <end position="502"/>
    </location>
</feature>
<dbReference type="FunFam" id="3.40.50.720:FF:000334">
    <property type="entry name" value="Inositol-3-phosphate synthase"/>
    <property type="match status" value="1"/>
</dbReference>
<dbReference type="EC" id="5.5.1.4" evidence="7"/>
<comment type="caution">
    <text evidence="20">The sequence shown here is derived from an EMBL/GenBank/DDBJ whole genome shotgun (WGS) entry which is preliminary data.</text>
</comment>
<gene>
    <name evidence="20" type="primary">isyna1-b</name>
    <name evidence="20" type="ORF">EVAR_76319_1</name>
</gene>
<keyword evidence="13" id="KW-0594">Phospholipid biosynthesis</keyword>
<keyword evidence="11" id="KW-0520">NAD</keyword>
<evidence type="ECO:0000256" key="5">
    <source>
        <dbReference type="ARBA" id="ARBA00010813"/>
    </source>
</evidence>
<feature type="domain" description="Mos1 transposase HTH" evidence="19">
    <location>
        <begin position="275"/>
        <end position="314"/>
    </location>
</feature>
<accession>A0A4C1T7I0</accession>
<keyword evidence="9" id="KW-0444">Lipid biosynthesis</keyword>
<dbReference type="Proteomes" id="UP000299102">
    <property type="component" value="Unassembled WGS sequence"/>
</dbReference>
<keyword evidence="21" id="KW-1185">Reference proteome</keyword>
<dbReference type="EMBL" id="BGZK01000041">
    <property type="protein sequence ID" value="GBP10453.1"/>
    <property type="molecule type" value="Genomic_DNA"/>
</dbReference>
<evidence type="ECO:0000256" key="11">
    <source>
        <dbReference type="ARBA" id="ARBA00023027"/>
    </source>
</evidence>
<protein>
    <recommendedName>
        <fullName evidence="17">Inositol-3-phosphate synthase</fullName>
        <ecNumber evidence="7">5.5.1.4</ecNumber>
    </recommendedName>
</protein>
<dbReference type="OrthoDB" id="2887at2759"/>
<keyword evidence="14" id="KW-0413">Isomerase</keyword>
<evidence type="ECO:0000256" key="12">
    <source>
        <dbReference type="ARBA" id="ARBA00023098"/>
    </source>
</evidence>
<dbReference type="InterPro" id="IPR041426">
    <property type="entry name" value="Mos1_HTH"/>
</dbReference>
<keyword evidence="12" id="KW-0443">Lipid metabolism</keyword>
<dbReference type="GO" id="GO:0006021">
    <property type="term" value="P:inositol biosynthetic process"/>
    <property type="evidence" value="ECO:0007669"/>
    <property type="project" value="UniProtKB-UniPathway"/>
</dbReference>
<dbReference type="PANTHER" id="PTHR11510">
    <property type="entry name" value="MYO-INOSITOL-1 PHOSPHATE SYNTHASE"/>
    <property type="match status" value="1"/>
</dbReference>
<dbReference type="FunFam" id="3.30.360.10:FF:000055">
    <property type="entry name" value="Putative myo-inositol-1-phosphate synthase"/>
    <property type="match status" value="1"/>
</dbReference>
<organism evidence="20 21">
    <name type="scientific">Eumeta variegata</name>
    <name type="common">Bagworm moth</name>
    <name type="synonym">Eumeta japonica</name>
    <dbReference type="NCBI Taxonomy" id="151549"/>
    <lineage>
        <taxon>Eukaryota</taxon>
        <taxon>Metazoa</taxon>
        <taxon>Ecdysozoa</taxon>
        <taxon>Arthropoda</taxon>
        <taxon>Hexapoda</taxon>
        <taxon>Insecta</taxon>
        <taxon>Pterygota</taxon>
        <taxon>Neoptera</taxon>
        <taxon>Endopterygota</taxon>
        <taxon>Lepidoptera</taxon>
        <taxon>Glossata</taxon>
        <taxon>Ditrysia</taxon>
        <taxon>Tineoidea</taxon>
        <taxon>Psychidae</taxon>
        <taxon>Oiketicinae</taxon>
        <taxon>Eumeta</taxon>
    </lineage>
</organism>
<evidence type="ECO:0000256" key="15">
    <source>
        <dbReference type="ARBA" id="ARBA00023264"/>
    </source>
</evidence>
<evidence type="ECO:0000256" key="7">
    <source>
        <dbReference type="ARBA" id="ARBA00012125"/>
    </source>
</evidence>
<evidence type="ECO:0000256" key="4">
    <source>
        <dbReference type="ARBA" id="ARBA00005117"/>
    </source>
</evidence>
<comment type="subcellular location">
    <subcellularLocation>
        <location evidence="3">Cytoplasm</location>
    </subcellularLocation>
</comment>
<evidence type="ECO:0000256" key="2">
    <source>
        <dbReference type="ARBA" id="ARBA00001911"/>
    </source>
</evidence>
<comment type="pathway">
    <text evidence="4">Polyol metabolism; myo-inositol biosynthesis; myo-inositol from D-glucose 6-phosphate: step 1/2.</text>
</comment>
<evidence type="ECO:0000313" key="20">
    <source>
        <dbReference type="EMBL" id="GBP10453.1"/>
    </source>
</evidence>
<dbReference type="SUPFAM" id="SSF55347">
    <property type="entry name" value="Glyceraldehyde-3-phosphate dehydrogenase-like, C-terminal domain"/>
    <property type="match status" value="1"/>
</dbReference>
<name>A0A4C1T7I0_EUMVA</name>
<dbReference type="AlphaFoldDB" id="A0A4C1T7I0"/>
<evidence type="ECO:0000313" key="21">
    <source>
        <dbReference type="Proteomes" id="UP000299102"/>
    </source>
</evidence>
<evidence type="ECO:0000256" key="8">
    <source>
        <dbReference type="ARBA" id="ARBA00022490"/>
    </source>
</evidence>